<reference evidence="1 2" key="1">
    <citation type="submission" date="2014-07" db="EMBL/GenBank/DDBJ databases">
        <title>Genome of Flavobacterium reichenbachii LMG 25512.</title>
        <authorList>
            <person name="Stropko S.J."/>
            <person name="Pipes S.E."/>
            <person name="Newman J.D."/>
        </authorList>
    </citation>
    <scope>NUCLEOTIDE SEQUENCE [LARGE SCALE GENOMIC DNA]</scope>
    <source>
        <strain evidence="1 2">LMG 25512</strain>
    </source>
</reference>
<protein>
    <submittedName>
        <fullName evidence="1">Uncharacterized protein</fullName>
    </submittedName>
</protein>
<accession>A0A085ZMX7</accession>
<dbReference type="Proteomes" id="UP000028715">
    <property type="component" value="Unassembled WGS sequence"/>
</dbReference>
<organism evidence="1 2">
    <name type="scientific">Flavobacterium reichenbachii</name>
    <dbReference type="NCBI Taxonomy" id="362418"/>
    <lineage>
        <taxon>Bacteria</taxon>
        <taxon>Pseudomonadati</taxon>
        <taxon>Bacteroidota</taxon>
        <taxon>Flavobacteriia</taxon>
        <taxon>Flavobacteriales</taxon>
        <taxon>Flavobacteriaceae</taxon>
        <taxon>Flavobacterium</taxon>
    </lineage>
</organism>
<dbReference type="eggNOG" id="ENOG5033YRK">
    <property type="taxonomic scope" value="Bacteria"/>
</dbReference>
<dbReference type="EMBL" id="JPRL01000001">
    <property type="protein sequence ID" value="KFF05791.1"/>
    <property type="molecule type" value="Genomic_DNA"/>
</dbReference>
<name>A0A085ZMX7_9FLAO</name>
<dbReference type="RefSeq" id="WP_035683512.1">
    <property type="nucleotide sequence ID" value="NZ_JPRL01000001.1"/>
</dbReference>
<evidence type="ECO:0000313" key="1">
    <source>
        <dbReference type="EMBL" id="KFF05791.1"/>
    </source>
</evidence>
<keyword evidence="2" id="KW-1185">Reference proteome</keyword>
<gene>
    <name evidence="1" type="ORF">IW19_09780</name>
</gene>
<dbReference type="OrthoDB" id="1492911at2"/>
<evidence type="ECO:0000313" key="2">
    <source>
        <dbReference type="Proteomes" id="UP000028715"/>
    </source>
</evidence>
<comment type="caution">
    <text evidence="1">The sequence shown here is derived from an EMBL/GenBank/DDBJ whole genome shotgun (WGS) entry which is preliminary data.</text>
</comment>
<dbReference type="AlphaFoldDB" id="A0A085ZMX7"/>
<proteinExistence type="predicted"/>
<sequence>MYLEDFRNNEFDRCAILIPSIPHSIINLKYDIYSSHAYKFTVTSLRDLELSVNGLNNGIDAVPALNMWYLSVNSFLETILKILSLKTGITDNYSDMTIEVKYRRILNMLLLENSILEDKLYDKLSDFTLIHKNLHMDLNDKNKLLFKTANFSPKPFFINQIDVIQSMMIAVEIFQNFRFIFEGLDLMPNIPILTQTEKCVFEKLSVLQSNVIVPIINDILSKHKIKTKLIYQEKFKQFPTTSLFENKQILIISKNVEDEKYKWKLNSLQTDVVSYYHFNLMKKYNGREENFYRNYQAQNQKNITEDKTKNIKKPNKNNFTRLLNITEKIKNYFPPDRADLSRNDSADLQSVHAKIV</sequence>